<evidence type="ECO:0000256" key="4">
    <source>
        <dbReference type="PROSITE-ProRule" id="PRU00723"/>
    </source>
</evidence>
<dbReference type="AlphaFoldDB" id="A0AAN7QVA0"/>
<evidence type="ECO:0000259" key="6">
    <source>
        <dbReference type="PROSITE" id="PS50103"/>
    </source>
</evidence>
<dbReference type="EMBL" id="JAXIOK010000002">
    <property type="protein sequence ID" value="KAK4777380.1"/>
    <property type="molecule type" value="Genomic_DNA"/>
</dbReference>
<evidence type="ECO:0000313" key="8">
    <source>
        <dbReference type="Proteomes" id="UP001345219"/>
    </source>
</evidence>
<feature type="zinc finger region" description="C3H1-type" evidence="4">
    <location>
        <begin position="42"/>
        <end position="68"/>
    </location>
</feature>
<sequence>MAVFAPESERREEGRDTSEFCDVDSVSQPIREDQFVMVDMNPFKTKLCVLYRRGHCNRQNCSFAHGEAELRHFGGPGSGYIPSWSFGGKSDRKRQKNLHFDSQSDVSGRSTSSDSQYALQEQLKQVQSGINRLAHGKSQLEVRAYIQEEHGLSYRIQELEGQVHREKKDCKRINSSIKKFVKAHHRYWRYSTSKSGRSLWMLLKLAIRKRTLVSMLLMMQKEPTIVLVALMMSCWLVIHQLPSLKVPNLNEAAHEELQSNGRLKLSQWSHCHHKLDKEAYSVDWKDDNSELSGLEHEILPSAHAAADVIGEIAFKEAELVSSKIEETVVAFQNKRSYIQSEGECKNVYIVGGIQHNEKVDATNSY</sequence>
<dbReference type="InterPro" id="IPR045868">
    <property type="entry name" value="Znf_C3H13/40"/>
</dbReference>
<organism evidence="7 8">
    <name type="scientific">Trapa incisa</name>
    <dbReference type="NCBI Taxonomy" id="236973"/>
    <lineage>
        <taxon>Eukaryota</taxon>
        <taxon>Viridiplantae</taxon>
        <taxon>Streptophyta</taxon>
        <taxon>Embryophyta</taxon>
        <taxon>Tracheophyta</taxon>
        <taxon>Spermatophyta</taxon>
        <taxon>Magnoliopsida</taxon>
        <taxon>eudicotyledons</taxon>
        <taxon>Gunneridae</taxon>
        <taxon>Pentapetalae</taxon>
        <taxon>rosids</taxon>
        <taxon>malvids</taxon>
        <taxon>Myrtales</taxon>
        <taxon>Lythraceae</taxon>
        <taxon>Trapa</taxon>
    </lineage>
</organism>
<dbReference type="InterPro" id="IPR036855">
    <property type="entry name" value="Znf_CCCH_sf"/>
</dbReference>
<gene>
    <name evidence="7" type="ORF">SAY87_017567</name>
</gene>
<comment type="caution">
    <text evidence="7">The sequence shown here is derived from an EMBL/GenBank/DDBJ whole genome shotgun (WGS) entry which is preliminary data.</text>
</comment>
<keyword evidence="8" id="KW-1185">Reference proteome</keyword>
<dbReference type="PANTHER" id="PTHR38160">
    <property type="entry name" value="ZINC FINGER CCCH DOMAIN-CONTAINING PROTEIN 40"/>
    <property type="match status" value="1"/>
</dbReference>
<dbReference type="SUPFAM" id="SSF90229">
    <property type="entry name" value="CCCH zinc finger"/>
    <property type="match status" value="1"/>
</dbReference>
<evidence type="ECO:0000256" key="2">
    <source>
        <dbReference type="ARBA" id="ARBA00022771"/>
    </source>
</evidence>
<reference evidence="7 8" key="1">
    <citation type="journal article" date="2023" name="Hortic Res">
        <title>Pangenome of water caltrop reveals structural variations and asymmetric subgenome divergence after allopolyploidization.</title>
        <authorList>
            <person name="Zhang X."/>
            <person name="Chen Y."/>
            <person name="Wang L."/>
            <person name="Yuan Y."/>
            <person name="Fang M."/>
            <person name="Shi L."/>
            <person name="Lu R."/>
            <person name="Comes H.P."/>
            <person name="Ma Y."/>
            <person name="Chen Y."/>
            <person name="Huang G."/>
            <person name="Zhou Y."/>
            <person name="Zheng Z."/>
            <person name="Qiu Y."/>
        </authorList>
    </citation>
    <scope>NUCLEOTIDE SEQUENCE [LARGE SCALE GENOMIC DNA]</scope>
    <source>
        <tissue evidence="7">Roots</tissue>
    </source>
</reference>
<evidence type="ECO:0000256" key="1">
    <source>
        <dbReference type="ARBA" id="ARBA00022723"/>
    </source>
</evidence>
<evidence type="ECO:0000256" key="3">
    <source>
        <dbReference type="ARBA" id="ARBA00022833"/>
    </source>
</evidence>
<keyword evidence="2 4" id="KW-0863">Zinc-finger</keyword>
<feature type="domain" description="C3H1-type" evidence="6">
    <location>
        <begin position="42"/>
        <end position="68"/>
    </location>
</feature>
<accession>A0AAN7QVA0</accession>
<dbReference type="GO" id="GO:0008270">
    <property type="term" value="F:zinc ion binding"/>
    <property type="evidence" value="ECO:0007669"/>
    <property type="project" value="UniProtKB-KW"/>
</dbReference>
<feature type="compositionally biased region" description="Low complexity" evidence="5">
    <location>
        <begin position="101"/>
        <end position="114"/>
    </location>
</feature>
<feature type="region of interest" description="Disordered" evidence="5">
    <location>
        <begin position="84"/>
        <end position="114"/>
    </location>
</feature>
<dbReference type="PROSITE" id="PS50103">
    <property type="entry name" value="ZF_C3H1"/>
    <property type="match status" value="1"/>
</dbReference>
<protein>
    <recommendedName>
        <fullName evidence="6">C3H1-type domain-containing protein</fullName>
    </recommendedName>
</protein>
<proteinExistence type="predicted"/>
<keyword evidence="1 4" id="KW-0479">Metal-binding</keyword>
<keyword evidence="3 4" id="KW-0862">Zinc</keyword>
<name>A0AAN7QVA0_9MYRT</name>
<evidence type="ECO:0000256" key="5">
    <source>
        <dbReference type="SAM" id="MobiDB-lite"/>
    </source>
</evidence>
<dbReference type="InterPro" id="IPR000571">
    <property type="entry name" value="Znf_CCCH"/>
</dbReference>
<evidence type="ECO:0000313" key="7">
    <source>
        <dbReference type="EMBL" id="KAK4777380.1"/>
    </source>
</evidence>
<dbReference type="Gene3D" id="4.10.1000.10">
    <property type="entry name" value="Zinc finger, CCCH-type"/>
    <property type="match status" value="1"/>
</dbReference>
<dbReference type="PANTHER" id="PTHR38160:SF1">
    <property type="entry name" value="ZINC FINGER CCCH DOMAIN-CONTAINING PROTEIN 40"/>
    <property type="match status" value="1"/>
</dbReference>
<dbReference type="Proteomes" id="UP001345219">
    <property type="component" value="Chromosome 14"/>
</dbReference>